<name>A0A085WFK2_9BACT</name>
<feature type="region of interest" description="Disordered" evidence="1">
    <location>
        <begin position="115"/>
        <end position="138"/>
    </location>
</feature>
<accession>A0A085WFK2</accession>
<protein>
    <submittedName>
        <fullName evidence="3">Uncharacterized protein</fullName>
    </submittedName>
</protein>
<feature type="signal peptide" evidence="2">
    <location>
        <begin position="1"/>
        <end position="20"/>
    </location>
</feature>
<evidence type="ECO:0000313" key="3">
    <source>
        <dbReference type="EMBL" id="KFE66465.1"/>
    </source>
</evidence>
<evidence type="ECO:0000256" key="2">
    <source>
        <dbReference type="SAM" id="SignalP"/>
    </source>
</evidence>
<dbReference type="OrthoDB" id="5526135at2"/>
<feature type="compositionally biased region" description="Low complexity" evidence="1">
    <location>
        <begin position="116"/>
        <end position="127"/>
    </location>
</feature>
<evidence type="ECO:0000256" key="1">
    <source>
        <dbReference type="SAM" id="MobiDB-lite"/>
    </source>
</evidence>
<reference evidence="3 4" key="1">
    <citation type="submission" date="2014-04" db="EMBL/GenBank/DDBJ databases">
        <title>Genome assembly of Hyalangium minutum DSM 14724.</title>
        <authorList>
            <person name="Sharma G."/>
            <person name="Subramanian S."/>
        </authorList>
    </citation>
    <scope>NUCLEOTIDE SEQUENCE [LARGE SCALE GENOMIC DNA]</scope>
    <source>
        <strain evidence="3 4">DSM 14724</strain>
    </source>
</reference>
<feature type="region of interest" description="Disordered" evidence="1">
    <location>
        <begin position="19"/>
        <end position="51"/>
    </location>
</feature>
<feature type="chain" id="PRO_5001799661" evidence="2">
    <location>
        <begin position="21"/>
        <end position="138"/>
    </location>
</feature>
<dbReference type="STRING" id="394096.DB31_0938"/>
<organism evidence="3 4">
    <name type="scientific">Hyalangium minutum</name>
    <dbReference type="NCBI Taxonomy" id="394096"/>
    <lineage>
        <taxon>Bacteria</taxon>
        <taxon>Pseudomonadati</taxon>
        <taxon>Myxococcota</taxon>
        <taxon>Myxococcia</taxon>
        <taxon>Myxococcales</taxon>
        <taxon>Cystobacterineae</taxon>
        <taxon>Archangiaceae</taxon>
        <taxon>Hyalangium</taxon>
    </lineage>
</organism>
<evidence type="ECO:0000313" key="4">
    <source>
        <dbReference type="Proteomes" id="UP000028725"/>
    </source>
</evidence>
<gene>
    <name evidence="3" type="ORF">DB31_0938</name>
</gene>
<comment type="caution">
    <text evidence="3">The sequence shown here is derived from an EMBL/GenBank/DDBJ whole genome shotgun (WGS) entry which is preliminary data.</text>
</comment>
<dbReference type="Proteomes" id="UP000028725">
    <property type="component" value="Unassembled WGS sequence"/>
</dbReference>
<keyword evidence="4" id="KW-1185">Reference proteome</keyword>
<sequence>MNALRIIALSVLLASGGALAQTGPKKPLTEKQQKQMPNIPESPLTEADRPKTCADQCKVIEKVMVDPCKKSAGSNKQAQQMCSNNAKQVVDACYGSCKEKGRVDKQYMMERIKPPAGYQAAKDAAAKNGGGEGHGDEH</sequence>
<proteinExistence type="predicted"/>
<dbReference type="AlphaFoldDB" id="A0A085WFK2"/>
<dbReference type="EMBL" id="JMCB01000010">
    <property type="protein sequence ID" value="KFE66465.1"/>
    <property type="molecule type" value="Genomic_DNA"/>
</dbReference>
<dbReference type="RefSeq" id="WP_044192346.1">
    <property type="nucleotide sequence ID" value="NZ_JMCB01000010.1"/>
</dbReference>
<keyword evidence="2" id="KW-0732">Signal</keyword>